<evidence type="ECO:0000256" key="1">
    <source>
        <dbReference type="ARBA" id="ARBA00004651"/>
    </source>
</evidence>
<dbReference type="EMBL" id="FNAP01000015">
    <property type="protein sequence ID" value="SDE90303.1"/>
    <property type="molecule type" value="Genomic_DNA"/>
</dbReference>
<dbReference type="STRING" id="69960.SAMN05421720_11550"/>
<feature type="transmembrane region" description="Helical" evidence="6">
    <location>
        <begin position="232"/>
        <end position="255"/>
    </location>
</feature>
<keyword evidence="5 6" id="KW-0472">Membrane</keyword>
<reference evidence="7 8" key="1">
    <citation type="submission" date="2016-10" db="EMBL/GenBank/DDBJ databases">
        <authorList>
            <person name="de Groot N.N."/>
        </authorList>
    </citation>
    <scope>NUCLEOTIDE SEQUENCE [LARGE SCALE GENOMIC DNA]</scope>
    <source>
        <strain evidence="7 8">ATCC 700224</strain>
    </source>
</reference>
<evidence type="ECO:0000256" key="3">
    <source>
        <dbReference type="ARBA" id="ARBA00022692"/>
    </source>
</evidence>
<feature type="transmembrane region" description="Helical" evidence="6">
    <location>
        <begin position="262"/>
        <end position="282"/>
    </location>
</feature>
<sequence>MRRLIIAVIVSSAGLFAVLSLTTFSEIQTTLQAMAPLSMATFFLAYLLVNYARSVRFSALVGGEAIKSMSLFPATLAHNGLTQVVPFRLGELTWPFLLRQCFGRPVSHGLSSLLSARLMDLLAVVLFGGTALLVLRFRESMDTTISTVALTALMLAALVVLIRGGTLIRFAQRMLSAVLPALPAKLGPLYDRMMVVADEAAAHLEDVARTNAIMRAALATCLVYGGTVFCQAIVLVGVGVETAILTMAVMVSLVLMTSWIPLSISGFGIVEGSWTLVLVYVADVDVGRAAATAIALRVLQLIAAMVTGLVGLAVIYARHYALQRKEQ</sequence>
<evidence type="ECO:0000313" key="7">
    <source>
        <dbReference type="EMBL" id="SDE90303.1"/>
    </source>
</evidence>
<dbReference type="PANTHER" id="PTHR39087">
    <property type="entry name" value="UPF0104 MEMBRANE PROTEIN MJ1595"/>
    <property type="match status" value="1"/>
</dbReference>
<dbReference type="Proteomes" id="UP000199412">
    <property type="component" value="Unassembled WGS sequence"/>
</dbReference>
<name>A0A1G7GQH6_9PROT</name>
<keyword evidence="4 6" id="KW-1133">Transmembrane helix</keyword>
<dbReference type="OrthoDB" id="421014at2"/>
<feature type="transmembrane region" description="Helical" evidence="6">
    <location>
        <begin position="118"/>
        <end position="137"/>
    </location>
</feature>
<evidence type="ECO:0000256" key="5">
    <source>
        <dbReference type="ARBA" id="ARBA00023136"/>
    </source>
</evidence>
<dbReference type="PANTHER" id="PTHR39087:SF2">
    <property type="entry name" value="UPF0104 MEMBRANE PROTEIN MJ1595"/>
    <property type="match status" value="1"/>
</dbReference>
<keyword evidence="2" id="KW-1003">Cell membrane</keyword>
<dbReference type="GO" id="GO:0005886">
    <property type="term" value="C:plasma membrane"/>
    <property type="evidence" value="ECO:0007669"/>
    <property type="project" value="UniProtKB-SubCell"/>
</dbReference>
<accession>A0A1G7GQH6</accession>
<dbReference type="AlphaFoldDB" id="A0A1G7GQH6"/>
<keyword evidence="8" id="KW-1185">Reference proteome</keyword>
<feature type="transmembrane region" description="Helical" evidence="6">
    <location>
        <begin position="143"/>
        <end position="162"/>
    </location>
</feature>
<protein>
    <submittedName>
        <fullName evidence="7">Lysylphosphatidylglycerol synthase TM region</fullName>
    </submittedName>
</protein>
<organism evidence="7 8">
    <name type="scientific">Rhodospira trueperi</name>
    <dbReference type="NCBI Taxonomy" id="69960"/>
    <lineage>
        <taxon>Bacteria</taxon>
        <taxon>Pseudomonadati</taxon>
        <taxon>Pseudomonadota</taxon>
        <taxon>Alphaproteobacteria</taxon>
        <taxon>Rhodospirillales</taxon>
        <taxon>Rhodospirillaceae</taxon>
        <taxon>Rhodospira</taxon>
    </lineage>
</organism>
<evidence type="ECO:0000256" key="6">
    <source>
        <dbReference type="SAM" id="Phobius"/>
    </source>
</evidence>
<comment type="subcellular location">
    <subcellularLocation>
        <location evidence="1">Cell membrane</location>
        <topology evidence="1">Multi-pass membrane protein</topology>
    </subcellularLocation>
</comment>
<feature type="transmembrane region" description="Helical" evidence="6">
    <location>
        <begin position="294"/>
        <end position="317"/>
    </location>
</feature>
<dbReference type="InterPro" id="IPR022791">
    <property type="entry name" value="L-PG_synthase/AglD"/>
</dbReference>
<feature type="transmembrane region" description="Helical" evidence="6">
    <location>
        <begin position="30"/>
        <end position="49"/>
    </location>
</feature>
<evidence type="ECO:0000313" key="8">
    <source>
        <dbReference type="Proteomes" id="UP000199412"/>
    </source>
</evidence>
<gene>
    <name evidence="7" type="ORF">SAMN05421720_11550</name>
</gene>
<dbReference type="RefSeq" id="WP_092787757.1">
    <property type="nucleotide sequence ID" value="NZ_FNAP01000015.1"/>
</dbReference>
<evidence type="ECO:0000256" key="2">
    <source>
        <dbReference type="ARBA" id="ARBA00022475"/>
    </source>
</evidence>
<proteinExistence type="predicted"/>
<evidence type="ECO:0000256" key="4">
    <source>
        <dbReference type="ARBA" id="ARBA00022989"/>
    </source>
</evidence>
<dbReference type="Pfam" id="PF03706">
    <property type="entry name" value="LPG_synthase_TM"/>
    <property type="match status" value="1"/>
</dbReference>
<keyword evidence="3 6" id="KW-0812">Transmembrane</keyword>